<evidence type="ECO:0000256" key="4">
    <source>
        <dbReference type="PROSITE-ProRule" id="PRU10007"/>
    </source>
</evidence>
<dbReference type="InterPro" id="IPR016160">
    <property type="entry name" value="Ald_DH_CS_CYS"/>
</dbReference>
<dbReference type="RefSeq" id="WP_200229234.1">
    <property type="nucleotide sequence ID" value="NZ_CP060811.1"/>
</dbReference>
<evidence type="ECO:0000256" key="5">
    <source>
        <dbReference type="RuleBase" id="RU003345"/>
    </source>
</evidence>
<evidence type="ECO:0000256" key="2">
    <source>
        <dbReference type="ARBA" id="ARBA00022857"/>
    </source>
</evidence>
<organism evidence="8 9">
    <name type="scientific">Acinetobacter variabilis</name>
    <dbReference type="NCBI Taxonomy" id="70346"/>
    <lineage>
        <taxon>Bacteria</taxon>
        <taxon>Pseudomonadati</taxon>
        <taxon>Pseudomonadota</taxon>
        <taxon>Gammaproteobacteria</taxon>
        <taxon>Moraxellales</taxon>
        <taxon>Moraxellaceae</taxon>
        <taxon>Acinetobacter</taxon>
    </lineage>
</organism>
<feature type="region of interest" description="Disordered" evidence="6">
    <location>
        <begin position="1"/>
        <end position="21"/>
    </location>
</feature>
<dbReference type="EMBL" id="CP060811">
    <property type="protein sequence ID" value="QQN87961.1"/>
    <property type="molecule type" value="Genomic_DNA"/>
</dbReference>
<feature type="active site" evidence="4">
    <location>
        <position position="228"/>
    </location>
</feature>
<evidence type="ECO:0000313" key="9">
    <source>
        <dbReference type="Proteomes" id="UP000596079"/>
    </source>
</evidence>
<dbReference type="GO" id="GO:0004030">
    <property type="term" value="F:aldehyde dehydrogenase [NAD(P)+] activity"/>
    <property type="evidence" value="ECO:0007669"/>
    <property type="project" value="InterPro"/>
</dbReference>
<evidence type="ECO:0000256" key="3">
    <source>
        <dbReference type="ARBA" id="ARBA00023002"/>
    </source>
</evidence>
<protein>
    <submittedName>
        <fullName evidence="8">NAD-dependent succinate-semialdehyde dehydrogenase</fullName>
    </submittedName>
</protein>
<keyword evidence="2" id="KW-0521">NADP</keyword>
<dbReference type="InterPro" id="IPR047110">
    <property type="entry name" value="GABD/Sad-like"/>
</dbReference>
<feature type="compositionally biased region" description="Polar residues" evidence="6">
    <location>
        <begin position="1"/>
        <end position="12"/>
    </location>
</feature>
<keyword evidence="3 5" id="KW-0560">Oxidoreductase</keyword>
<feature type="domain" description="Aldehyde dehydrogenase" evidence="7">
    <location>
        <begin position="3"/>
        <end position="451"/>
    </location>
</feature>
<dbReference type="Gene3D" id="3.40.605.10">
    <property type="entry name" value="Aldehyde Dehydrogenase, Chain A, domain 1"/>
    <property type="match status" value="1"/>
</dbReference>
<dbReference type="InterPro" id="IPR044148">
    <property type="entry name" value="ALDH_GabD1-like"/>
</dbReference>
<dbReference type="InterPro" id="IPR016163">
    <property type="entry name" value="Ald_DH_C"/>
</dbReference>
<name>A0A7T7WIT0_9GAMM</name>
<dbReference type="GO" id="GO:0004777">
    <property type="term" value="F:succinate-semialdehyde dehydrogenase (NAD+) activity"/>
    <property type="evidence" value="ECO:0007669"/>
    <property type="project" value="TreeGrafter"/>
</dbReference>
<dbReference type="Proteomes" id="UP000596079">
    <property type="component" value="Chromosome"/>
</dbReference>
<dbReference type="AlphaFoldDB" id="A0A7T7WIT0"/>
<dbReference type="SUPFAM" id="SSF53720">
    <property type="entry name" value="ALDH-like"/>
    <property type="match status" value="1"/>
</dbReference>
<dbReference type="Pfam" id="PF00171">
    <property type="entry name" value="Aldedh"/>
    <property type="match status" value="1"/>
</dbReference>
<dbReference type="CDD" id="cd07100">
    <property type="entry name" value="ALDH_SSADH1_GabD1"/>
    <property type="match status" value="1"/>
</dbReference>
<evidence type="ECO:0000259" key="7">
    <source>
        <dbReference type="Pfam" id="PF00171"/>
    </source>
</evidence>
<dbReference type="PROSITE" id="PS00070">
    <property type="entry name" value="ALDEHYDE_DEHYDR_CYS"/>
    <property type="match status" value="1"/>
</dbReference>
<comment type="similarity">
    <text evidence="1 5">Belongs to the aldehyde dehydrogenase family.</text>
</comment>
<proteinExistence type="inferred from homology"/>
<dbReference type="PANTHER" id="PTHR43217:SF2">
    <property type="entry name" value="SUCCINATE-SEMIALDEHYDE DEHYDROGENASE [NADP(+)]"/>
    <property type="match status" value="1"/>
</dbReference>
<dbReference type="FunFam" id="3.40.605.10:FF:000012">
    <property type="entry name" value="NAD-dependent succinate-semialdehyde dehydrogenase"/>
    <property type="match status" value="1"/>
</dbReference>
<dbReference type="InterPro" id="IPR015590">
    <property type="entry name" value="Aldehyde_DH_dom"/>
</dbReference>
<dbReference type="PROSITE" id="PS00687">
    <property type="entry name" value="ALDEHYDE_DEHYDR_GLU"/>
    <property type="match status" value="1"/>
</dbReference>
<accession>A0A7T7WIT0</accession>
<dbReference type="Gene3D" id="3.40.309.10">
    <property type="entry name" value="Aldehyde Dehydrogenase, Chain A, domain 2"/>
    <property type="match status" value="1"/>
</dbReference>
<sequence>MSYQSINPFNNQKLKDYPSHTDQDIQNALDTAEKILKSNWTQQVDTRIEVLSKLANNMRERKSELAKIMTLDMGKLIKQSEGEIESCARIAEYYADHAKEFLAPVSYETELGEAWVEHHPLGIIMAVEPWNFPFYQLMRVFAPNCAIGNPVVAKHASIVPQCAEAFEQLILDAGAPKGVWTNLFISSDQVAEVIADKRVRGVALTGSEGAGSAVAEQAGKHLKKSTLELGGNDVFIVLDDADLEKAIKIGCQARVNNTGQVCTAAKRFILHEKIAEEFKAGMIKVFEGLKIGDPLDPETTLGPLSSADALEKLTEQVDKAVEHGAKVVTGGKAVEHQGNFYAPTILENISRDNPAWYEEFFGPVAQIYVARDEDEIVSIANDSNYGLGGVIHSQDIERAKKLASRVETGMIWINWYTDTAPELPFGGIKNSGYGHELSIDGFREFVQKKLVVVKSPKNKPNTKLESHC</sequence>
<dbReference type="InterPro" id="IPR029510">
    <property type="entry name" value="Ald_DH_CS_GLU"/>
</dbReference>
<evidence type="ECO:0000256" key="6">
    <source>
        <dbReference type="SAM" id="MobiDB-lite"/>
    </source>
</evidence>
<dbReference type="FunFam" id="3.40.309.10:FF:000009">
    <property type="entry name" value="Aldehyde dehydrogenase A"/>
    <property type="match status" value="1"/>
</dbReference>
<dbReference type="InterPro" id="IPR016162">
    <property type="entry name" value="Ald_DH_N"/>
</dbReference>
<reference evidence="8 9" key="1">
    <citation type="submission" date="2020-08" db="EMBL/GenBank/DDBJ databases">
        <title>Emergence of ISAba1-mediated novel tet(X) in Acinetobacter variabilis from a chicken farm.</title>
        <authorList>
            <person name="Peng K."/>
            <person name="Li R."/>
        </authorList>
    </citation>
    <scope>NUCLEOTIDE SEQUENCE [LARGE SCALE GENOMIC DNA]</scope>
    <source>
        <strain evidence="8 9">XM9F202-2</strain>
    </source>
</reference>
<dbReference type="PANTHER" id="PTHR43217">
    <property type="entry name" value="SUCCINATE SEMIALDEHYDE DEHYDROGENASE [NAD(P)+] SAD"/>
    <property type="match status" value="1"/>
</dbReference>
<evidence type="ECO:0000313" key="8">
    <source>
        <dbReference type="EMBL" id="QQN87961.1"/>
    </source>
</evidence>
<dbReference type="InterPro" id="IPR016161">
    <property type="entry name" value="Ald_DH/histidinol_DH"/>
</dbReference>
<evidence type="ECO:0000256" key="1">
    <source>
        <dbReference type="ARBA" id="ARBA00009986"/>
    </source>
</evidence>
<gene>
    <name evidence="8" type="ORF">IAQ69_14205</name>
</gene>